<protein>
    <recommendedName>
        <fullName evidence="4">Homoserine O-acetyltransferase</fullName>
        <shortName evidence="4">HAT</shortName>
        <ecNumber evidence="4">2.3.1.31</ecNumber>
    </recommendedName>
    <alternativeName>
        <fullName evidence="4">Homoserine transacetylase</fullName>
        <shortName evidence="4">HTA</shortName>
    </alternativeName>
</protein>
<evidence type="ECO:0000256" key="3">
    <source>
        <dbReference type="ARBA" id="ARBA00023315"/>
    </source>
</evidence>
<dbReference type="InterPro" id="IPR029062">
    <property type="entry name" value="Class_I_gatase-like"/>
</dbReference>
<dbReference type="PANTHER" id="PTHR20919">
    <property type="entry name" value="HOMOSERINE O-SUCCINYLTRANSFERASE"/>
    <property type="match status" value="1"/>
</dbReference>
<dbReference type="Proteomes" id="UP000095488">
    <property type="component" value="Unassembled WGS sequence"/>
</dbReference>
<feature type="active site" description="Proton acceptor" evidence="4">
    <location>
        <position position="228"/>
    </location>
</feature>
<feature type="binding site" evidence="4">
    <location>
        <position position="242"/>
    </location>
    <ligand>
        <name>substrate</name>
    </ligand>
</feature>
<dbReference type="Pfam" id="PF04204">
    <property type="entry name" value="HTS"/>
    <property type="match status" value="1"/>
</dbReference>
<dbReference type="PANTHER" id="PTHR20919:SF0">
    <property type="entry name" value="HOMOSERINE O-SUCCINYLTRANSFERASE"/>
    <property type="match status" value="1"/>
</dbReference>
<dbReference type="GO" id="GO:0008899">
    <property type="term" value="F:homoserine O-succinyltransferase activity"/>
    <property type="evidence" value="ECO:0007669"/>
    <property type="project" value="UniProtKB-EC"/>
</dbReference>
<feature type="site" description="Important for substrate specificity" evidence="4">
    <location>
        <position position="186"/>
    </location>
</feature>
<comment type="catalytic activity">
    <reaction evidence="4">
        <text>L-homoserine + acetyl-CoA = O-acetyl-L-homoserine + CoA</text>
        <dbReference type="Rhea" id="RHEA:13701"/>
        <dbReference type="ChEBI" id="CHEBI:57287"/>
        <dbReference type="ChEBI" id="CHEBI:57288"/>
        <dbReference type="ChEBI" id="CHEBI:57476"/>
        <dbReference type="ChEBI" id="CHEBI:57716"/>
        <dbReference type="EC" id="2.3.1.31"/>
    </reaction>
</comment>
<comment type="similarity">
    <text evidence="4">Belongs to the MetA family.</text>
</comment>
<comment type="pathway">
    <text evidence="4">Amino-acid biosynthesis; L-methionine biosynthesis via de novo pathway; O-acetyl-L-homoserine from L-homoserine: step 1/1.</text>
</comment>
<comment type="subcellular location">
    <subcellularLocation>
        <location evidence="4">Cytoplasm</location>
    </subcellularLocation>
</comment>
<feature type="active site" evidence="4">
    <location>
        <position position="230"/>
    </location>
</feature>
<keyword evidence="2 4" id="KW-0808">Transferase</keyword>
<evidence type="ECO:0000313" key="6">
    <source>
        <dbReference type="Proteomes" id="UP000095488"/>
    </source>
</evidence>
<name>A0ABP2ASH4_SARVE</name>
<keyword evidence="4" id="KW-0963">Cytoplasm</keyword>
<comment type="caution">
    <text evidence="4">Lacks conserved residue(s) required for the propagation of feature annotation.</text>
</comment>
<feature type="active site" description="Acyl-thioester intermediate" evidence="4">
    <location>
        <position position="137"/>
    </location>
</feature>
<organism evidence="5 6">
    <name type="scientific">Sarcina ventriculi</name>
    <name type="common">Clostridium ventriculi</name>
    <dbReference type="NCBI Taxonomy" id="1267"/>
    <lineage>
        <taxon>Bacteria</taxon>
        <taxon>Bacillati</taxon>
        <taxon>Bacillota</taxon>
        <taxon>Clostridia</taxon>
        <taxon>Eubacteriales</taxon>
        <taxon>Clostridiaceae</taxon>
        <taxon>Sarcina</taxon>
    </lineage>
</organism>
<feature type="binding site" evidence="4">
    <location>
        <position position="158"/>
    </location>
    <ligand>
        <name>substrate</name>
    </ligand>
</feature>
<comment type="caution">
    <text evidence="5">The sequence shown here is derived from an EMBL/GenBank/DDBJ whole genome shotgun (WGS) entry which is preliminary data.</text>
</comment>
<gene>
    <name evidence="5" type="primary">metA</name>
    <name evidence="4" type="synonym">metAA</name>
    <name evidence="5" type="ORF">ERS852473_01338</name>
</gene>
<dbReference type="EC" id="2.3.1.31" evidence="4"/>
<dbReference type="InterPro" id="IPR033752">
    <property type="entry name" value="MetA_family"/>
</dbReference>
<feature type="site" description="Important for acyl-CoA specificity" evidence="4">
    <location>
        <position position="106"/>
    </location>
</feature>
<comment type="function">
    <text evidence="4">Transfers an acetyl group from acetyl-CoA to L-homoserine, forming acetyl-L-homoserine.</text>
</comment>
<evidence type="ECO:0000256" key="2">
    <source>
        <dbReference type="ARBA" id="ARBA00022679"/>
    </source>
</evidence>
<proteinExistence type="inferred from homology"/>
<evidence type="ECO:0000313" key="5">
    <source>
        <dbReference type="EMBL" id="CUN88940.1"/>
    </source>
</evidence>
<keyword evidence="3 4" id="KW-0012">Acyltransferase</keyword>
<dbReference type="EMBL" id="CYZR01000004">
    <property type="protein sequence ID" value="CUN88940.1"/>
    <property type="molecule type" value="Genomic_DNA"/>
</dbReference>
<sequence>MTIYISKKFQAIEILKDENISINFNGCKHGAKHIGIVNLMPKKSETEAQIVKLLNNCDEDLNIHFIKINTYKSEHENYRYMQLNYEDFDEIKQKLDGIIITGAPLEKIEFRDVSYIDELNAILDYIRKNKKYSLYICWGAQVALNHFYGIRKELKGSKIFGVFRHKIIKRDDILKDVYNSFKSPHSRYTSLNRQDIENSNSLELLAITEENEEHILKGNFNDYYILGHLEYDKDTLKKEYLRDLNKGLKINIPKYYFKNNSIESDIDFSWREDAIKIYSNWIKIISKDNGK</sequence>
<dbReference type="PIRSF" id="PIRSF000450">
    <property type="entry name" value="H_ser_succinyltr"/>
    <property type="match status" value="1"/>
</dbReference>
<keyword evidence="4" id="KW-0486">Methionine biosynthesis</keyword>
<evidence type="ECO:0000256" key="1">
    <source>
        <dbReference type="ARBA" id="ARBA00022605"/>
    </source>
</evidence>
<evidence type="ECO:0000256" key="4">
    <source>
        <dbReference type="HAMAP-Rule" id="MF_00295"/>
    </source>
</evidence>
<dbReference type="RefSeq" id="WP_055258862.1">
    <property type="nucleotide sequence ID" value="NZ_BCMV01000019.1"/>
</dbReference>
<dbReference type="Gene3D" id="3.40.50.880">
    <property type="match status" value="1"/>
</dbReference>
<accession>A0ABP2ASH4</accession>
<reference evidence="5 6" key="1">
    <citation type="submission" date="2015-09" db="EMBL/GenBank/DDBJ databases">
        <authorList>
            <consortium name="Pathogen Informatics"/>
            <person name="Wu L."/>
            <person name="Ma J."/>
        </authorList>
    </citation>
    <scope>NUCLEOTIDE SEQUENCE [LARGE SCALE GENOMIC DNA]</scope>
    <source>
        <strain evidence="5 6">2789STDY5834858</strain>
    </source>
</reference>
<dbReference type="SUPFAM" id="SSF52317">
    <property type="entry name" value="Class I glutamine amidotransferase-like"/>
    <property type="match status" value="1"/>
</dbReference>
<dbReference type="HAMAP" id="MF_00295">
    <property type="entry name" value="MetA_acyltransf"/>
    <property type="match status" value="1"/>
</dbReference>
<feature type="binding site" evidence="4">
    <location>
        <position position="186"/>
    </location>
    <ligand>
        <name>substrate</name>
    </ligand>
</feature>
<keyword evidence="6" id="KW-1185">Reference proteome</keyword>
<keyword evidence="1 4" id="KW-0028">Amino-acid biosynthesis</keyword>